<sequence>MSVAVVFLFLCYFSVSYCVESNSKLGSRDWWDPVSHGVSSILDKLKGLENSENKKIKVNETKSLSAIDAFVKYRKLIQEVQISIVYYLNLHALHSVKATNGNCVHQNAISDSLGTWLKVETSLSAFDVCGFSSLVAKEGWKYNREDSSWVIEIPFVVKDLHAKIPVVNESSVLSTFLNNQPVDVHISEVKVVGRIRARKSGEKESLGFTIKDLKSRVTSFEGIKIDVHTEESPYSSSIVDYVSKLKNDVKSIITHMLNKYLRGLVGKSTSLVSEEWREKQLSLLHKAEKAYVDSLNINVLHPILVLSGNCTHQGASSSSSGSWVQETTSISAYDLCGFFNLRAEGGLKLLGGDPHSTTVQVAFVLKNLDAIIPSLSVTRGVIPWIQNYPIHVHINKTDILGHLRVSKGKKERIIEIEFTNIVYEGLDTKIDIPPEKQSFIMSMVECRQYVEASIKNVVTSTLKKIATRIPQLHQ</sequence>
<gene>
    <name evidence="1" type="ORF">GE061_009703</name>
</gene>
<comment type="caution">
    <text evidence="1">The sequence shown here is derived from an EMBL/GenBank/DDBJ whole genome shotgun (WGS) entry which is preliminary data.</text>
</comment>
<proteinExistence type="predicted"/>
<dbReference type="EMBL" id="WIXP02000002">
    <property type="protein sequence ID" value="KAF6214958.1"/>
    <property type="molecule type" value="Genomic_DNA"/>
</dbReference>
<keyword evidence="2" id="KW-1185">Reference proteome</keyword>
<evidence type="ECO:0000313" key="1">
    <source>
        <dbReference type="EMBL" id="KAF6214958.1"/>
    </source>
</evidence>
<dbReference type="AlphaFoldDB" id="A0A6A4KDG1"/>
<evidence type="ECO:0000313" key="2">
    <source>
        <dbReference type="Proteomes" id="UP000466442"/>
    </source>
</evidence>
<dbReference type="Proteomes" id="UP000466442">
    <property type="component" value="Unassembled WGS sequence"/>
</dbReference>
<organism evidence="1 2">
    <name type="scientific">Apolygus lucorum</name>
    <name type="common">Small green plant bug</name>
    <name type="synonym">Lygocoris lucorum</name>
    <dbReference type="NCBI Taxonomy" id="248454"/>
    <lineage>
        <taxon>Eukaryota</taxon>
        <taxon>Metazoa</taxon>
        <taxon>Ecdysozoa</taxon>
        <taxon>Arthropoda</taxon>
        <taxon>Hexapoda</taxon>
        <taxon>Insecta</taxon>
        <taxon>Pterygota</taxon>
        <taxon>Neoptera</taxon>
        <taxon>Paraneoptera</taxon>
        <taxon>Hemiptera</taxon>
        <taxon>Heteroptera</taxon>
        <taxon>Panheteroptera</taxon>
        <taxon>Cimicomorpha</taxon>
        <taxon>Miridae</taxon>
        <taxon>Mirini</taxon>
        <taxon>Apolygus</taxon>
    </lineage>
</organism>
<protein>
    <submittedName>
        <fullName evidence="1">Uncharacterized protein</fullName>
    </submittedName>
</protein>
<accession>A0A6A4KDG1</accession>
<reference evidence="1" key="1">
    <citation type="journal article" date="2021" name="Mol. Ecol. Resour.">
        <title>Apolygus lucorum genome provides insights into omnivorousness and mesophyll feeding.</title>
        <authorList>
            <person name="Liu Y."/>
            <person name="Liu H."/>
            <person name="Wang H."/>
            <person name="Huang T."/>
            <person name="Liu B."/>
            <person name="Yang B."/>
            <person name="Yin L."/>
            <person name="Li B."/>
            <person name="Zhang Y."/>
            <person name="Zhang S."/>
            <person name="Jiang F."/>
            <person name="Zhang X."/>
            <person name="Ren Y."/>
            <person name="Wang B."/>
            <person name="Wang S."/>
            <person name="Lu Y."/>
            <person name="Wu K."/>
            <person name="Fan W."/>
            <person name="Wang G."/>
        </authorList>
    </citation>
    <scope>NUCLEOTIDE SEQUENCE</scope>
    <source>
        <strain evidence="1">12Hb</strain>
    </source>
</reference>
<name>A0A6A4KDG1_APOLU</name>